<feature type="coiled-coil region" evidence="10">
    <location>
        <begin position="56"/>
        <end position="87"/>
    </location>
</feature>
<feature type="compositionally biased region" description="Basic and acidic residues" evidence="11">
    <location>
        <begin position="140"/>
        <end position="154"/>
    </location>
</feature>
<keyword evidence="4 9" id="KW-0812">Transmembrane</keyword>
<accession>A0A1H6X490</accession>
<feature type="region of interest" description="Disordered" evidence="11">
    <location>
        <begin position="97"/>
        <end position="154"/>
    </location>
</feature>
<dbReference type="InterPro" id="IPR018448">
    <property type="entry name" value="TatB"/>
</dbReference>
<dbReference type="Pfam" id="PF02416">
    <property type="entry name" value="TatA_B_E"/>
    <property type="match status" value="1"/>
</dbReference>
<dbReference type="GO" id="GO:0043953">
    <property type="term" value="P:protein transport by the Tat complex"/>
    <property type="evidence" value="ECO:0007669"/>
    <property type="project" value="UniProtKB-UniRule"/>
</dbReference>
<organism evidence="12 13">
    <name type="scientific">Frateuria terrea</name>
    <dbReference type="NCBI Taxonomy" id="529704"/>
    <lineage>
        <taxon>Bacteria</taxon>
        <taxon>Pseudomonadati</taxon>
        <taxon>Pseudomonadota</taxon>
        <taxon>Gammaproteobacteria</taxon>
        <taxon>Lysobacterales</taxon>
        <taxon>Rhodanobacteraceae</taxon>
        <taxon>Frateuria</taxon>
    </lineage>
</organism>
<sequence>MIEISFGKLLLLALIALLVLGPEKLPGAARTAGALVRRMRGTWESVRAEVERELQVEEIKRTAREAAARAEAAQEQMNATAREVRKAVGVVTAVPADEAPVELEDQPLPQLTDETGAEADLFDAPPPERDTRTGDLFAEDPEHAPVKEHPHGLA</sequence>
<keyword evidence="7 9" id="KW-0811">Translocation</keyword>
<evidence type="ECO:0000256" key="11">
    <source>
        <dbReference type="SAM" id="MobiDB-lite"/>
    </source>
</evidence>
<evidence type="ECO:0000256" key="10">
    <source>
        <dbReference type="SAM" id="Coils"/>
    </source>
</evidence>
<evidence type="ECO:0000256" key="3">
    <source>
        <dbReference type="ARBA" id="ARBA00022475"/>
    </source>
</evidence>
<evidence type="ECO:0000256" key="9">
    <source>
        <dbReference type="HAMAP-Rule" id="MF_00237"/>
    </source>
</evidence>
<name>A0A1H6X490_9GAMM</name>
<dbReference type="OrthoDB" id="9816005at2"/>
<dbReference type="STRING" id="529704.SAMN02927913_2675"/>
<dbReference type="GO" id="GO:0033281">
    <property type="term" value="C:TAT protein transport complex"/>
    <property type="evidence" value="ECO:0007669"/>
    <property type="project" value="UniProtKB-UniRule"/>
</dbReference>
<evidence type="ECO:0000256" key="5">
    <source>
        <dbReference type="ARBA" id="ARBA00022927"/>
    </source>
</evidence>
<proteinExistence type="inferred from homology"/>
<protein>
    <recommendedName>
        <fullName evidence="9">Sec-independent protein translocase protein TatB</fullName>
    </recommendedName>
</protein>
<dbReference type="GO" id="GO:0008320">
    <property type="term" value="F:protein transmembrane transporter activity"/>
    <property type="evidence" value="ECO:0007669"/>
    <property type="project" value="UniProtKB-UniRule"/>
</dbReference>
<evidence type="ECO:0000256" key="7">
    <source>
        <dbReference type="ARBA" id="ARBA00023010"/>
    </source>
</evidence>
<keyword evidence="3 9" id="KW-1003">Cell membrane</keyword>
<dbReference type="RefSeq" id="WP_091337815.1">
    <property type="nucleotide sequence ID" value="NZ_FNYC01000005.1"/>
</dbReference>
<keyword evidence="5 9" id="KW-0653">Protein transport</keyword>
<gene>
    <name evidence="9" type="primary">tatB</name>
    <name evidence="12" type="ORF">SAMN04487997_2698</name>
</gene>
<evidence type="ECO:0000256" key="8">
    <source>
        <dbReference type="ARBA" id="ARBA00023136"/>
    </source>
</evidence>
<dbReference type="HAMAP" id="MF_00237">
    <property type="entry name" value="TatB"/>
    <property type="match status" value="1"/>
</dbReference>
<reference evidence="12 13" key="1">
    <citation type="submission" date="2016-10" db="EMBL/GenBank/DDBJ databases">
        <authorList>
            <person name="de Groot N.N."/>
        </authorList>
    </citation>
    <scope>NUCLEOTIDE SEQUENCE [LARGE SCALE GENOMIC DNA]</scope>
    <source>
        <strain evidence="12 13">DSM 26515</strain>
    </source>
</reference>
<comment type="subunit">
    <text evidence="9">The Tat system comprises two distinct complexes: a TatABC complex, containing multiple copies of TatA, TatB and TatC subunits, and a separate TatA complex, containing only TatA subunits. Substrates initially bind to the TatABC complex, which probably triggers association of the separate TatA complex to form the active translocon.</text>
</comment>
<keyword evidence="13" id="KW-1185">Reference proteome</keyword>
<evidence type="ECO:0000256" key="4">
    <source>
        <dbReference type="ARBA" id="ARBA00022692"/>
    </source>
</evidence>
<comment type="similarity">
    <text evidence="9">Belongs to the TatB family.</text>
</comment>
<comment type="function">
    <text evidence="9">Part of the twin-arginine translocation (Tat) system that transports large folded proteins containing a characteristic twin-arginine motif in their signal peptide across membranes. Together with TatC, TatB is part of a receptor directly interacting with Tat signal peptides. TatB may form an oligomeric binding site that transiently accommodates folded Tat precursor proteins before their translocation.</text>
</comment>
<evidence type="ECO:0000256" key="6">
    <source>
        <dbReference type="ARBA" id="ARBA00022989"/>
    </source>
</evidence>
<dbReference type="NCBIfam" id="TIGR01410">
    <property type="entry name" value="tatB"/>
    <property type="match status" value="1"/>
</dbReference>
<dbReference type="Gene3D" id="1.20.5.3310">
    <property type="match status" value="1"/>
</dbReference>
<evidence type="ECO:0000256" key="1">
    <source>
        <dbReference type="ARBA" id="ARBA00004167"/>
    </source>
</evidence>
<evidence type="ECO:0000313" key="12">
    <source>
        <dbReference type="EMBL" id="SEJ19850.1"/>
    </source>
</evidence>
<dbReference type="PANTHER" id="PTHR33162">
    <property type="entry name" value="SEC-INDEPENDENT PROTEIN TRANSLOCASE PROTEIN TATA, CHLOROPLASTIC"/>
    <property type="match status" value="1"/>
</dbReference>
<dbReference type="AlphaFoldDB" id="A0A1H6X490"/>
<evidence type="ECO:0000313" key="13">
    <source>
        <dbReference type="Proteomes" id="UP000199420"/>
    </source>
</evidence>
<evidence type="ECO:0000256" key="2">
    <source>
        <dbReference type="ARBA" id="ARBA00022448"/>
    </source>
</evidence>
<comment type="subcellular location">
    <subcellularLocation>
        <location evidence="9">Cell membrane</location>
        <topology evidence="9">Single-pass membrane protein</topology>
    </subcellularLocation>
    <subcellularLocation>
        <location evidence="1">Membrane</location>
        <topology evidence="1">Single-pass membrane protein</topology>
    </subcellularLocation>
</comment>
<dbReference type="Proteomes" id="UP000199420">
    <property type="component" value="Unassembled WGS sequence"/>
</dbReference>
<dbReference type="PANTHER" id="PTHR33162:SF1">
    <property type="entry name" value="SEC-INDEPENDENT PROTEIN TRANSLOCASE PROTEIN TATA, CHLOROPLASTIC"/>
    <property type="match status" value="1"/>
</dbReference>
<keyword evidence="10" id="KW-0175">Coiled coil</keyword>
<dbReference type="InterPro" id="IPR003369">
    <property type="entry name" value="TatA/B/E"/>
</dbReference>
<keyword evidence="2 9" id="KW-0813">Transport</keyword>
<keyword evidence="6 9" id="KW-1133">Transmembrane helix</keyword>
<dbReference type="PRINTS" id="PR01506">
    <property type="entry name" value="TATBPROTEIN"/>
</dbReference>
<keyword evidence="8 9" id="KW-0472">Membrane</keyword>
<dbReference type="EMBL" id="FNYC01000005">
    <property type="protein sequence ID" value="SEJ19850.1"/>
    <property type="molecule type" value="Genomic_DNA"/>
</dbReference>